<feature type="transmembrane region" description="Helical" evidence="6">
    <location>
        <begin position="273"/>
        <end position="289"/>
    </location>
</feature>
<feature type="transmembrane region" description="Helical" evidence="6">
    <location>
        <begin position="309"/>
        <end position="336"/>
    </location>
</feature>
<evidence type="ECO:0000256" key="4">
    <source>
        <dbReference type="ARBA" id="ARBA00022989"/>
    </source>
</evidence>
<dbReference type="GO" id="GO:0055085">
    <property type="term" value="P:transmembrane transport"/>
    <property type="evidence" value="ECO:0007669"/>
    <property type="project" value="TreeGrafter"/>
</dbReference>
<protein>
    <recommendedName>
        <fullName evidence="9">Permease</fullName>
    </recommendedName>
</protein>
<dbReference type="Proteomes" id="UP000218418">
    <property type="component" value="Chromosome"/>
</dbReference>
<reference evidence="7 8" key="1">
    <citation type="submission" date="2017-06" db="EMBL/GenBank/DDBJ databases">
        <title>Genome sequencing of cyanobaciteial culture collection at National Institute for Environmental Studies (NIES).</title>
        <authorList>
            <person name="Hirose Y."/>
            <person name="Shimura Y."/>
            <person name="Fujisawa T."/>
            <person name="Nakamura Y."/>
            <person name="Kawachi M."/>
        </authorList>
    </citation>
    <scope>NUCLEOTIDE SEQUENCE [LARGE SCALE GENOMIC DNA]</scope>
    <source>
        <strain evidence="7 8">NIES-267</strain>
    </source>
</reference>
<evidence type="ECO:0000256" key="5">
    <source>
        <dbReference type="ARBA" id="ARBA00023136"/>
    </source>
</evidence>
<feature type="transmembrane region" description="Helical" evidence="6">
    <location>
        <begin position="240"/>
        <end position="266"/>
    </location>
</feature>
<gene>
    <name evidence="7" type="ORF">NIES267_51860</name>
</gene>
<dbReference type="AlphaFoldDB" id="A0A1Z4LWP9"/>
<name>A0A1Z4LWP9_9CYAN</name>
<comment type="subcellular location">
    <subcellularLocation>
        <location evidence="1">Membrane</location>
        <topology evidence="1">Multi-pass membrane protein</topology>
    </subcellularLocation>
</comment>
<feature type="transmembrane region" description="Helical" evidence="6">
    <location>
        <begin position="39"/>
        <end position="57"/>
    </location>
</feature>
<keyword evidence="5 6" id="KW-0472">Membrane</keyword>
<feature type="transmembrane region" description="Helical" evidence="6">
    <location>
        <begin position="154"/>
        <end position="180"/>
    </location>
</feature>
<evidence type="ECO:0008006" key="9">
    <source>
        <dbReference type="Google" id="ProtNLM"/>
    </source>
</evidence>
<organism evidence="7 8">
    <name type="scientific">Calothrix parasitica NIES-267</name>
    <dbReference type="NCBI Taxonomy" id="1973488"/>
    <lineage>
        <taxon>Bacteria</taxon>
        <taxon>Bacillati</taxon>
        <taxon>Cyanobacteriota</taxon>
        <taxon>Cyanophyceae</taxon>
        <taxon>Nostocales</taxon>
        <taxon>Calotrichaceae</taxon>
        <taxon>Calothrix</taxon>
    </lineage>
</organism>
<feature type="transmembrane region" description="Helical" evidence="6">
    <location>
        <begin position="211"/>
        <end position="234"/>
    </location>
</feature>
<keyword evidence="4 6" id="KW-1133">Transmembrane helix</keyword>
<comment type="similarity">
    <text evidence="2">Belongs to the autoinducer-2 exporter (AI-2E) (TC 2.A.86) family.</text>
</comment>
<dbReference type="Pfam" id="PF01594">
    <property type="entry name" value="AI-2E_transport"/>
    <property type="match status" value="1"/>
</dbReference>
<feature type="transmembrane region" description="Helical" evidence="6">
    <location>
        <begin position="12"/>
        <end position="33"/>
    </location>
</feature>
<evidence type="ECO:0000256" key="6">
    <source>
        <dbReference type="SAM" id="Phobius"/>
    </source>
</evidence>
<dbReference type="InterPro" id="IPR002549">
    <property type="entry name" value="AI-2E-like"/>
</dbReference>
<evidence type="ECO:0000256" key="1">
    <source>
        <dbReference type="ARBA" id="ARBA00004141"/>
    </source>
</evidence>
<evidence type="ECO:0000313" key="7">
    <source>
        <dbReference type="EMBL" id="BAY85685.1"/>
    </source>
</evidence>
<dbReference type="EMBL" id="AP018227">
    <property type="protein sequence ID" value="BAY85685.1"/>
    <property type="molecule type" value="Genomic_DNA"/>
</dbReference>
<sequence>MRMHRWASLKNLLIYGLSAPIIALNVGLLSVIFDYFRRPLTILSIAAILAFLLNYPVRFLERGRISRQWAVTIVLLLTLILMTLIGITLVPLVINQTIQLADKIPDWLSSFRDQLGQLQEIAKRRSLPQIDVKILFNQINASIENLLKDLPLGAVGFAGTLVSTLVDTILVIVLAFYMLLYGDKVWYGLVNLLPDKIRLPLSNSLRLNFHYFFLSQFLLALFMVASLTPIFLVIRIPFAFLFAVVIGISQLIPFIGATLGIGFVTILLSLQNWWLAVQLAFFSILIQQIKDNLIAPKLLGNFTGLNPIWIFVVILVGFEIAGLLGTLVAIPIAGTIKSTFDAMRKTANSEQ</sequence>
<evidence type="ECO:0000256" key="3">
    <source>
        <dbReference type="ARBA" id="ARBA00022692"/>
    </source>
</evidence>
<keyword evidence="8" id="KW-1185">Reference proteome</keyword>
<dbReference type="GO" id="GO:0016020">
    <property type="term" value="C:membrane"/>
    <property type="evidence" value="ECO:0007669"/>
    <property type="project" value="UniProtKB-SubCell"/>
</dbReference>
<accession>A0A1Z4LWP9</accession>
<evidence type="ECO:0000313" key="8">
    <source>
        <dbReference type="Proteomes" id="UP000218418"/>
    </source>
</evidence>
<feature type="transmembrane region" description="Helical" evidence="6">
    <location>
        <begin position="69"/>
        <end position="94"/>
    </location>
</feature>
<dbReference type="PANTHER" id="PTHR21716:SF66">
    <property type="entry name" value="TRANSPORT PROTEIN SLL0063-RELATED"/>
    <property type="match status" value="1"/>
</dbReference>
<evidence type="ECO:0000256" key="2">
    <source>
        <dbReference type="ARBA" id="ARBA00009773"/>
    </source>
</evidence>
<keyword evidence="3 6" id="KW-0812">Transmembrane</keyword>
<proteinExistence type="inferred from homology"/>
<dbReference type="PANTHER" id="PTHR21716">
    <property type="entry name" value="TRANSMEMBRANE PROTEIN"/>
    <property type="match status" value="1"/>
</dbReference>